<dbReference type="GO" id="GO:0016780">
    <property type="term" value="F:phosphotransferase activity, for other substituted phosphate groups"/>
    <property type="evidence" value="ECO:0007669"/>
    <property type="project" value="InterPro"/>
</dbReference>
<dbReference type="AlphaFoldDB" id="X1KYQ8"/>
<evidence type="ECO:0000313" key="2">
    <source>
        <dbReference type="EMBL" id="GAI11848.1"/>
    </source>
</evidence>
<protein>
    <recommendedName>
        <fullName evidence="3">CDP-alcohol phosphatidyltransferase C-terminal domain-containing protein</fullName>
    </recommendedName>
</protein>
<accession>X1KYQ8</accession>
<keyword evidence="1" id="KW-0812">Transmembrane</keyword>
<evidence type="ECO:0000256" key="1">
    <source>
        <dbReference type="SAM" id="Phobius"/>
    </source>
</evidence>
<feature type="transmembrane region" description="Helical" evidence="1">
    <location>
        <begin position="7"/>
        <end position="26"/>
    </location>
</feature>
<dbReference type="GO" id="GO:0008654">
    <property type="term" value="P:phospholipid biosynthetic process"/>
    <property type="evidence" value="ECO:0007669"/>
    <property type="project" value="InterPro"/>
</dbReference>
<sequence length="170" mass="19062">MKKVPDWLTGSRGIIAVVISFLGLVGPQALEAVILLIILGWTTDILDGRFARRYHKGATWIGEREFVFDMVMVFSGLCYLVMAGFIPLVPAAIYVAVAFVFIAYFRSKSVTMSFAFPIVTLPLIVAYFKAPRAAICFVVWICLAALFDWRRFKGVVLEFIENTKALLAKR</sequence>
<organism evidence="2">
    <name type="scientific">marine sediment metagenome</name>
    <dbReference type="NCBI Taxonomy" id="412755"/>
    <lineage>
        <taxon>unclassified sequences</taxon>
        <taxon>metagenomes</taxon>
        <taxon>ecological metagenomes</taxon>
    </lineage>
</organism>
<feature type="transmembrane region" description="Helical" evidence="1">
    <location>
        <begin position="124"/>
        <end position="147"/>
    </location>
</feature>
<dbReference type="InterPro" id="IPR000462">
    <property type="entry name" value="CDP-OH_P_trans"/>
</dbReference>
<keyword evidence="1" id="KW-1133">Transmembrane helix</keyword>
<comment type="caution">
    <text evidence="2">The sequence shown here is derived from an EMBL/GenBank/DDBJ whole genome shotgun (WGS) entry which is preliminary data.</text>
</comment>
<evidence type="ECO:0008006" key="3">
    <source>
        <dbReference type="Google" id="ProtNLM"/>
    </source>
</evidence>
<feature type="transmembrane region" description="Helical" evidence="1">
    <location>
        <begin position="71"/>
        <end position="104"/>
    </location>
</feature>
<dbReference type="Pfam" id="PF01066">
    <property type="entry name" value="CDP-OH_P_transf"/>
    <property type="match status" value="1"/>
</dbReference>
<dbReference type="InterPro" id="IPR043130">
    <property type="entry name" value="CDP-OH_PTrfase_TM_dom"/>
</dbReference>
<reference evidence="2" key="1">
    <citation type="journal article" date="2014" name="Front. Microbiol.">
        <title>High frequency of phylogenetically diverse reductive dehalogenase-homologous genes in deep subseafloor sedimentary metagenomes.</title>
        <authorList>
            <person name="Kawai M."/>
            <person name="Futagami T."/>
            <person name="Toyoda A."/>
            <person name="Takaki Y."/>
            <person name="Nishi S."/>
            <person name="Hori S."/>
            <person name="Arai W."/>
            <person name="Tsubouchi T."/>
            <person name="Morono Y."/>
            <person name="Uchiyama I."/>
            <person name="Ito T."/>
            <person name="Fujiyama A."/>
            <person name="Inagaki F."/>
            <person name="Takami H."/>
        </authorList>
    </citation>
    <scope>NUCLEOTIDE SEQUENCE</scope>
    <source>
        <strain evidence="2">Expedition CK06-06</strain>
    </source>
</reference>
<dbReference type="Gene3D" id="1.20.120.1760">
    <property type="match status" value="1"/>
</dbReference>
<gene>
    <name evidence="2" type="ORF">S06H3_18018</name>
</gene>
<keyword evidence="1" id="KW-0472">Membrane</keyword>
<name>X1KYQ8_9ZZZZ</name>
<proteinExistence type="predicted"/>
<dbReference type="GO" id="GO:0016020">
    <property type="term" value="C:membrane"/>
    <property type="evidence" value="ECO:0007669"/>
    <property type="project" value="InterPro"/>
</dbReference>
<dbReference type="EMBL" id="BARV01009069">
    <property type="protein sequence ID" value="GAI11848.1"/>
    <property type="molecule type" value="Genomic_DNA"/>
</dbReference>